<dbReference type="NCBIfam" id="TIGR00004">
    <property type="entry name" value="Rid family detoxifying hydrolase"/>
    <property type="match status" value="1"/>
</dbReference>
<accession>A0A212JHA2</accession>
<dbReference type="GO" id="GO:0019239">
    <property type="term" value="F:deaminase activity"/>
    <property type="evidence" value="ECO:0007669"/>
    <property type="project" value="TreeGrafter"/>
</dbReference>
<sequence length="137" mass="14328">MTLMSQSLDRILTASAPPPGGHYAQAVAAGDLVFVSGQLGARPDGTPTHGSPFREQAAQALANVLAVAAAAGSGPDRMIKVTAYIVGIENWPEFNDVYAEMFGEHRPARSVVPVPALHHGYLVEIEAVALRTPPACT</sequence>
<dbReference type="InterPro" id="IPR006056">
    <property type="entry name" value="RidA"/>
</dbReference>
<dbReference type="EMBL" id="FLUO01000001">
    <property type="protein sequence ID" value="SBV98625.1"/>
    <property type="molecule type" value="Genomic_DNA"/>
</dbReference>
<gene>
    <name evidence="2" type="ORF">KL86APRO_11034</name>
</gene>
<name>A0A212JHA2_9PROT</name>
<dbReference type="CDD" id="cd00448">
    <property type="entry name" value="YjgF_YER057c_UK114_family"/>
    <property type="match status" value="1"/>
</dbReference>
<evidence type="ECO:0000313" key="2">
    <source>
        <dbReference type="EMBL" id="SBV98625.1"/>
    </source>
</evidence>
<dbReference type="PANTHER" id="PTHR11803:SF58">
    <property type="entry name" value="PROTEIN HMF1-RELATED"/>
    <property type="match status" value="1"/>
</dbReference>
<dbReference type="SUPFAM" id="SSF55298">
    <property type="entry name" value="YjgF-like"/>
    <property type="match status" value="1"/>
</dbReference>
<comment type="similarity">
    <text evidence="1">Belongs to the RutC family.</text>
</comment>
<dbReference type="FunFam" id="3.30.1330.40:FF:000001">
    <property type="entry name" value="L-PSP family endoribonuclease"/>
    <property type="match status" value="1"/>
</dbReference>
<dbReference type="Pfam" id="PF01042">
    <property type="entry name" value="Ribonuc_L-PSP"/>
    <property type="match status" value="1"/>
</dbReference>
<dbReference type="InterPro" id="IPR006175">
    <property type="entry name" value="YjgF/YER057c/UK114"/>
</dbReference>
<dbReference type="GO" id="GO:0005829">
    <property type="term" value="C:cytosol"/>
    <property type="evidence" value="ECO:0007669"/>
    <property type="project" value="TreeGrafter"/>
</dbReference>
<dbReference type="PANTHER" id="PTHR11803">
    <property type="entry name" value="2-IMINOBUTANOATE/2-IMINOPROPANOATE DEAMINASE RIDA"/>
    <property type="match status" value="1"/>
</dbReference>
<evidence type="ECO:0000256" key="1">
    <source>
        <dbReference type="ARBA" id="ARBA00010552"/>
    </source>
</evidence>
<dbReference type="AlphaFoldDB" id="A0A212JHA2"/>
<proteinExistence type="inferred from homology"/>
<protein>
    <submittedName>
        <fullName evidence="2">Endoribonuclease L-PSP family protein</fullName>
    </submittedName>
</protein>
<reference evidence="2" key="1">
    <citation type="submission" date="2016-04" db="EMBL/GenBank/DDBJ databases">
        <authorList>
            <person name="Evans L.H."/>
            <person name="Alamgir A."/>
            <person name="Owens N."/>
            <person name="Weber N.D."/>
            <person name="Virtaneva K."/>
            <person name="Barbian K."/>
            <person name="Babar A."/>
            <person name="Rosenke K."/>
        </authorList>
    </citation>
    <scope>NUCLEOTIDE SEQUENCE</scope>
    <source>
        <strain evidence="2">86</strain>
    </source>
</reference>
<dbReference type="InterPro" id="IPR035959">
    <property type="entry name" value="RutC-like_sf"/>
</dbReference>
<organism evidence="2">
    <name type="scientific">uncultured Alphaproteobacteria bacterium</name>
    <dbReference type="NCBI Taxonomy" id="91750"/>
    <lineage>
        <taxon>Bacteria</taxon>
        <taxon>Pseudomonadati</taxon>
        <taxon>Pseudomonadota</taxon>
        <taxon>Alphaproteobacteria</taxon>
        <taxon>environmental samples</taxon>
    </lineage>
</organism>
<dbReference type="Gene3D" id="3.30.1330.40">
    <property type="entry name" value="RutC-like"/>
    <property type="match status" value="1"/>
</dbReference>